<proteinExistence type="predicted"/>
<dbReference type="PANTHER" id="PTHR38436:SF1">
    <property type="entry name" value="ESTER CYCLASE"/>
    <property type="match status" value="1"/>
</dbReference>
<dbReference type="InterPro" id="IPR009959">
    <property type="entry name" value="Cyclase_SnoaL-like"/>
</dbReference>
<dbReference type="Proteomes" id="UP000244880">
    <property type="component" value="Unassembled WGS sequence"/>
</dbReference>
<dbReference type="GO" id="GO:0030638">
    <property type="term" value="P:polyketide metabolic process"/>
    <property type="evidence" value="ECO:0007669"/>
    <property type="project" value="InterPro"/>
</dbReference>
<evidence type="ECO:0000313" key="1">
    <source>
        <dbReference type="EMBL" id="SPH20457.1"/>
    </source>
</evidence>
<dbReference type="RefSeq" id="WP_108827668.1">
    <property type="nucleotide sequence ID" value="NZ_OMOR01000001.1"/>
</dbReference>
<dbReference type="Pfam" id="PF07366">
    <property type="entry name" value="SnoaL"/>
    <property type="match status" value="2"/>
</dbReference>
<organism evidence="1 2">
    <name type="scientific">Ascidiaceihabitans donghaensis</name>
    <dbReference type="NCBI Taxonomy" id="1510460"/>
    <lineage>
        <taxon>Bacteria</taxon>
        <taxon>Pseudomonadati</taxon>
        <taxon>Pseudomonadota</taxon>
        <taxon>Alphaproteobacteria</taxon>
        <taxon>Rhodobacterales</taxon>
        <taxon>Paracoccaceae</taxon>
        <taxon>Ascidiaceihabitans</taxon>
    </lineage>
</organism>
<keyword evidence="2" id="KW-1185">Reference proteome</keyword>
<reference evidence="1 2" key="1">
    <citation type="submission" date="2018-03" db="EMBL/GenBank/DDBJ databases">
        <authorList>
            <person name="Keele B.F."/>
        </authorList>
    </citation>
    <scope>NUCLEOTIDE SEQUENCE [LARGE SCALE GENOMIC DNA]</scope>
    <source>
        <strain evidence="1 2">CECT 8599</strain>
    </source>
</reference>
<name>A0A2R8BC03_9RHOB</name>
<dbReference type="Gene3D" id="3.10.450.50">
    <property type="match status" value="2"/>
</dbReference>
<accession>A0A2R8BC03</accession>
<evidence type="ECO:0008006" key="3">
    <source>
        <dbReference type="Google" id="ProtNLM"/>
    </source>
</evidence>
<dbReference type="SUPFAM" id="SSF54427">
    <property type="entry name" value="NTF2-like"/>
    <property type="match status" value="2"/>
</dbReference>
<evidence type="ECO:0000313" key="2">
    <source>
        <dbReference type="Proteomes" id="UP000244880"/>
    </source>
</evidence>
<sequence>MSLFGGKWADVPDYILGVTKEIWEDRRIHTLRDYYGADIVVRSPASVVVGNADVIAATMATLAEFPDRALLGEDVIWCGDGADGYLSSHRLISTARHTADGVYGTATGKTIRYRILADCHVRDGVIDDEWLVRDQAAIVRQLGTDAPSFARRLIAKEGGAKSCVEPYTAANDVAGPYQGAGNDDALGRRYADVLTRIMGADMAAVSREYDRAVMSFYPGGDVGYGRDPVDQFWMSLRASFPDATFKIDHAIGRHDPSMPPRAALRWSLNGTHSGWGAYGAPTGAQVHVMGISHADFGSLGAADLTIRQEHTLIDDTAIWKQIHLHTGLHDD</sequence>
<dbReference type="OrthoDB" id="2769928at2"/>
<protein>
    <recommendedName>
        <fullName evidence="3">SnoaL-like domain-containing protein</fullName>
    </recommendedName>
</protein>
<dbReference type="EMBL" id="OMOR01000001">
    <property type="protein sequence ID" value="SPH20457.1"/>
    <property type="molecule type" value="Genomic_DNA"/>
</dbReference>
<dbReference type="PANTHER" id="PTHR38436">
    <property type="entry name" value="POLYKETIDE CYCLASE SNOAL-LIKE DOMAIN"/>
    <property type="match status" value="1"/>
</dbReference>
<gene>
    <name evidence="1" type="ORF">ASD8599_01193</name>
</gene>
<dbReference type="AlphaFoldDB" id="A0A2R8BC03"/>
<dbReference type="InterPro" id="IPR032710">
    <property type="entry name" value="NTF2-like_dom_sf"/>
</dbReference>